<sequence length="253" mass="29975">MSSAVSLYECDVMHRRHFPQNYRFNYKVFSFLIDIDEVKQSKVNPLLSFNRFNLYSVYTKDHGARNGSEWRAWIDTVLDERNLSKAKHQVKLLCFPRILGYAFNPLSLWYCFGEDGQLYAVVCEVSNTFGEHHHYVLHNDNQPYKGRVKAHKKKHFHVSPFISMDAEYRFTIGTPKDELMIVINEYQDNELMLTATQMGEQQEITTPHLLGQFFRLPLMTFKIMWLIHWQALKIWMRGGVYHKKPEAPKEDFS</sequence>
<evidence type="ECO:0000313" key="1">
    <source>
        <dbReference type="EMBL" id="TCJ89253.1"/>
    </source>
</evidence>
<accession>A0A4R1F5Q2</accession>
<dbReference type="PANTHER" id="PTHR33973:SF4">
    <property type="entry name" value="OS07G0153300 PROTEIN"/>
    <property type="match status" value="1"/>
</dbReference>
<comment type="caution">
    <text evidence="1">The sequence shown here is derived from an EMBL/GenBank/DDBJ whole genome shotgun (WGS) entry which is preliminary data.</text>
</comment>
<evidence type="ECO:0008006" key="3">
    <source>
        <dbReference type="Google" id="ProtNLM"/>
    </source>
</evidence>
<protein>
    <recommendedName>
        <fullName evidence="3">DUF1365 domain-containing protein</fullName>
    </recommendedName>
</protein>
<dbReference type="OrthoDB" id="9778801at2"/>
<keyword evidence="2" id="KW-1185">Reference proteome</keyword>
<organism evidence="1 2">
    <name type="scientific">Cocleimonas flava</name>
    <dbReference type="NCBI Taxonomy" id="634765"/>
    <lineage>
        <taxon>Bacteria</taxon>
        <taxon>Pseudomonadati</taxon>
        <taxon>Pseudomonadota</taxon>
        <taxon>Gammaproteobacteria</taxon>
        <taxon>Thiotrichales</taxon>
        <taxon>Thiotrichaceae</taxon>
        <taxon>Cocleimonas</taxon>
    </lineage>
</organism>
<dbReference type="Pfam" id="PF07103">
    <property type="entry name" value="DUF1365"/>
    <property type="match status" value="1"/>
</dbReference>
<dbReference type="EMBL" id="SMFQ01000002">
    <property type="protein sequence ID" value="TCJ89253.1"/>
    <property type="molecule type" value="Genomic_DNA"/>
</dbReference>
<name>A0A4R1F5Q2_9GAMM</name>
<dbReference type="InterPro" id="IPR010775">
    <property type="entry name" value="DUF1365"/>
</dbReference>
<evidence type="ECO:0000313" key="2">
    <source>
        <dbReference type="Proteomes" id="UP000294887"/>
    </source>
</evidence>
<dbReference type="PANTHER" id="PTHR33973">
    <property type="entry name" value="OS07G0153300 PROTEIN"/>
    <property type="match status" value="1"/>
</dbReference>
<dbReference type="RefSeq" id="WP_131904892.1">
    <property type="nucleotide sequence ID" value="NZ_BAAAFU010000008.1"/>
</dbReference>
<proteinExistence type="predicted"/>
<dbReference type="Proteomes" id="UP000294887">
    <property type="component" value="Unassembled WGS sequence"/>
</dbReference>
<reference evidence="1 2" key="1">
    <citation type="submission" date="2019-03" db="EMBL/GenBank/DDBJ databases">
        <title>Genomic Encyclopedia of Type Strains, Phase IV (KMG-IV): sequencing the most valuable type-strain genomes for metagenomic binning, comparative biology and taxonomic classification.</title>
        <authorList>
            <person name="Goeker M."/>
        </authorList>
    </citation>
    <scope>NUCLEOTIDE SEQUENCE [LARGE SCALE GENOMIC DNA]</scope>
    <source>
        <strain evidence="1 2">DSM 24830</strain>
    </source>
</reference>
<dbReference type="AlphaFoldDB" id="A0A4R1F5Q2"/>
<gene>
    <name evidence="1" type="ORF">EV695_1115</name>
</gene>